<evidence type="ECO:0000259" key="4">
    <source>
        <dbReference type="PROSITE" id="PS51186"/>
    </source>
</evidence>
<evidence type="ECO:0000313" key="5">
    <source>
        <dbReference type="EMBL" id="AZN38952.1"/>
    </source>
</evidence>
<dbReference type="EMBL" id="CP034437">
    <property type="protein sequence ID" value="AZN38952.1"/>
    <property type="molecule type" value="Genomic_DNA"/>
</dbReference>
<accession>A0A3S8ZZQ9</accession>
<dbReference type="Gene3D" id="3.40.630.30">
    <property type="match status" value="1"/>
</dbReference>
<evidence type="ECO:0000256" key="3">
    <source>
        <dbReference type="ARBA" id="ARBA00038502"/>
    </source>
</evidence>
<proteinExistence type="inferred from homology"/>
<organism evidence="5 6">
    <name type="scientific">Paenibacillus albus</name>
    <dbReference type="NCBI Taxonomy" id="2495582"/>
    <lineage>
        <taxon>Bacteria</taxon>
        <taxon>Bacillati</taxon>
        <taxon>Bacillota</taxon>
        <taxon>Bacilli</taxon>
        <taxon>Bacillales</taxon>
        <taxon>Paenibacillaceae</taxon>
        <taxon>Paenibacillus</taxon>
    </lineage>
</organism>
<dbReference type="Pfam" id="PF13302">
    <property type="entry name" value="Acetyltransf_3"/>
    <property type="match status" value="1"/>
</dbReference>
<protein>
    <submittedName>
        <fullName evidence="5">N-acetyltransferase</fullName>
    </submittedName>
</protein>
<dbReference type="OrthoDB" id="9795206at2"/>
<evidence type="ECO:0000256" key="2">
    <source>
        <dbReference type="ARBA" id="ARBA00023315"/>
    </source>
</evidence>
<dbReference type="InterPro" id="IPR016181">
    <property type="entry name" value="Acyl_CoA_acyltransferase"/>
</dbReference>
<name>A0A3S8ZZQ9_9BACL</name>
<dbReference type="SUPFAM" id="SSF55729">
    <property type="entry name" value="Acyl-CoA N-acyltransferases (Nat)"/>
    <property type="match status" value="1"/>
</dbReference>
<dbReference type="AlphaFoldDB" id="A0A3S8ZZQ9"/>
<keyword evidence="1 5" id="KW-0808">Transferase</keyword>
<dbReference type="PANTHER" id="PTHR43792:SF8">
    <property type="entry name" value="[RIBOSOMAL PROTEIN US5]-ALANINE N-ACETYLTRANSFERASE"/>
    <property type="match status" value="1"/>
</dbReference>
<dbReference type="GO" id="GO:0005737">
    <property type="term" value="C:cytoplasm"/>
    <property type="evidence" value="ECO:0007669"/>
    <property type="project" value="TreeGrafter"/>
</dbReference>
<dbReference type="InterPro" id="IPR051531">
    <property type="entry name" value="N-acetyltransferase"/>
</dbReference>
<evidence type="ECO:0000256" key="1">
    <source>
        <dbReference type="ARBA" id="ARBA00022679"/>
    </source>
</evidence>
<dbReference type="PANTHER" id="PTHR43792">
    <property type="entry name" value="GNAT FAMILY, PUTATIVE (AFU_ORTHOLOGUE AFUA_3G00765)-RELATED-RELATED"/>
    <property type="match status" value="1"/>
</dbReference>
<dbReference type="PROSITE" id="PS51186">
    <property type="entry name" value="GNAT"/>
    <property type="match status" value="1"/>
</dbReference>
<comment type="similarity">
    <text evidence="3">Belongs to the acetyltransferase family. RimJ subfamily.</text>
</comment>
<dbReference type="Proteomes" id="UP000272528">
    <property type="component" value="Chromosome"/>
</dbReference>
<evidence type="ECO:0000313" key="6">
    <source>
        <dbReference type="Proteomes" id="UP000272528"/>
    </source>
</evidence>
<gene>
    <name evidence="5" type="ORF">EJC50_04180</name>
</gene>
<keyword evidence="2" id="KW-0012">Acyltransferase</keyword>
<dbReference type="KEGG" id="palb:EJC50_04180"/>
<feature type="domain" description="N-acetyltransferase" evidence="4">
    <location>
        <begin position="8"/>
        <end position="173"/>
    </location>
</feature>
<keyword evidence="6" id="KW-1185">Reference proteome</keyword>
<dbReference type="InterPro" id="IPR000182">
    <property type="entry name" value="GNAT_dom"/>
</dbReference>
<dbReference type="GO" id="GO:0008999">
    <property type="term" value="F:protein-N-terminal-alanine acetyltransferase activity"/>
    <property type="evidence" value="ECO:0007669"/>
    <property type="project" value="TreeGrafter"/>
</dbReference>
<sequence length="180" mass="20633">MIIQGNNVYIRFFENADAESLLELHVSNHELFQKYSPTFADDFYTLDSKRNYISDSHKQRDEDKKYSFGIFLNENDTLVGSISINHIYRGPLQRGMIGYQLDAQYNGRGFTTEAVSLAVAYAFNELKLHRIDAGVMLSNIGSMRVLEKAGFHKEGIERRGVLINGQWEDHQILAILSEHN</sequence>
<reference evidence="6" key="1">
    <citation type="submission" date="2018-12" db="EMBL/GenBank/DDBJ databases">
        <title>Genome sequence of Peanibacillus sp.</title>
        <authorList>
            <person name="Subramani G."/>
            <person name="Srinivasan S."/>
            <person name="Kim M.K."/>
        </authorList>
    </citation>
    <scope>NUCLEOTIDE SEQUENCE [LARGE SCALE GENOMIC DNA]</scope>
    <source>
        <strain evidence="6">18JY67-1</strain>
    </source>
</reference>